<proteinExistence type="predicted"/>
<reference evidence="2 3" key="1">
    <citation type="submission" date="2019-07" db="EMBL/GenBank/DDBJ databases">
        <title>Draft genome assembly of a fouling barnacle, Amphibalanus amphitrite (Darwin, 1854): The first reference genome for Thecostraca.</title>
        <authorList>
            <person name="Kim W."/>
        </authorList>
    </citation>
    <scope>NUCLEOTIDE SEQUENCE [LARGE SCALE GENOMIC DNA]</scope>
    <source>
        <strain evidence="2">SNU_AA5</strain>
        <tissue evidence="2">Soma without cirri and trophi</tissue>
    </source>
</reference>
<feature type="region of interest" description="Disordered" evidence="1">
    <location>
        <begin position="1"/>
        <end position="20"/>
    </location>
</feature>
<dbReference type="AlphaFoldDB" id="A0A6A4V9I7"/>
<feature type="region of interest" description="Disordered" evidence="1">
    <location>
        <begin position="191"/>
        <end position="218"/>
    </location>
</feature>
<evidence type="ECO:0000313" key="2">
    <source>
        <dbReference type="EMBL" id="KAF0287850.1"/>
    </source>
</evidence>
<evidence type="ECO:0000256" key="1">
    <source>
        <dbReference type="SAM" id="MobiDB-lite"/>
    </source>
</evidence>
<comment type="caution">
    <text evidence="2">The sequence shown here is derived from an EMBL/GenBank/DDBJ whole genome shotgun (WGS) entry which is preliminary data.</text>
</comment>
<organism evidence="2 3">
    <name type="scientific">Amphibalanus amphitrite</name>
    <name type="common">Striped barnacle</name>
    <name type="synonym">Balanus amphitrite</name>
    <dbReference type="NCBI Taxonomy" id="1232801"/>
    <lineage>
        <taxon>Eukaryota</taxon>
        <taxon>Metazoa</taxon>
        <taxon>Ecdysozoa</taxon>
        <taxon>Arthropoda</taxon>
        <taxon>Crustacea</taxon>
        <taxon>Multicrustacea</taxon>
        <taxon>Cirripedia</taxon>
        <taxon>Thoracica</taxon>
        <taxon>Thoracicalcarea</taxon>
        <taxon>Balanomorpha</taxon>
        <taxon>Balanoidea</taxon>
        <taxon>Balanidae</taxon>
        <taxon>Amphibalaninae</taxon>
        <taxon>Amphibalanus</taxon>
    </lineage>
</organism>
<keyword evidence="3" id="KW-1185">Reference proteome</keyword>
<evidence type="ECO:0000313" key="3">
    <source>
        <dbReference type="Proteomes" id="UP000440578"/>
    </source>
</evidence>
<gene>
    <name evidence="2" type="ORF">FJT64_013775</name>
</gene>
<name>A0A6A4V9I7_AMPAM</name>
<protein>
    <submittedName>
        <fullName evidence="2">Uncharacterized protein</fullName>
    </submittedName>
</protein>
<sequence>MTPRPEGLKGQSPDYGALYKPPSPIPINPNRFYQTAGFASIAKCMKHSRHMLAAMRSGQHLFEYLDSPKSYPSHLRLPDILRSNILDDEFEEAAADPRRILHPLPANISSAHRRDLLGVASAAELPRKRLAEFVGELRVIGAVLRSLRSIRLGWLLRHEPLPLHYVRLIRREDFDWLEPLLPADKRLHADGASPWSCRRPASCGKPQPQHLQRRGTLAAGGRRATLVDRRSLAPTETPEERDAHARGLLTWQELTAGTEGGERAAGQPPAHPPPWQLVKRAEHRQRHLLHMSRRSDSLDAQRLLSQLQRVCADTRERLFHIYDHRVLRLDAERRQRMAHKYLSVQMGSDADAALQQMRLDVARRVAASKPAVVPARWYVLLEKRAQQLNAGAEVMDELRQLLDPFITNELSTFTSAAERLCLLVMSLPVYELMTPRWQKALMFVLVEVIQHHEGLLHLWLQTRAYHDYILQPI</sequence>
<accession>A0A6A4V9I7</accession>
<dbReference type="Proteomes" id="UP000440578">
    <property type="component" value="Unassembled WGS sequence"/>
</dbReference>
<dbReference type="EMBL" id="VIIS01002160">
    <property type="protein sequence ID" value="KAF0287850.1"/>
    <property type="molecule type" value="Genomic_DNA"/>
</dbReference>